<dbReference type="AlphaFoldDB" id="A0A3M2LZM0"/>
<name>A0A3M2LZM0_9ACTN</name>
<dbReference type="OrthoDB" id="3473354at2"/>
<reference evidence="1 2" key="1">
    <citation type="submission" date="2018-10" db="EMBL/GenBank/DDBJ databases">
        <title>Isolation from soil.</title>
        <authorList>
            <person name="Hu J."/>
        </authorList>
    </citation>
    <scope>NUCLEOTIDE SEQUENCE [LARGE SCALE GENOMIC DNA]</scope>
    <source>
        <strain evidence="1 2">NEAU-Ht49</strain>
    </source>
</reference>
<evidence type="ECO:0000313" key="1">
    <source>
        <dbReference type="EMBL" id="RMI42023.1"/>
    </source>
</evidence>
<sequence>MAVVGLAGCGGGSQGGGGRRAALALTGYTSDQLKQALLGEITGYQRAGEPDSGEYGSLKGIQNFAQLQRQVSLDKPRCADAAGAQPAVDQAAPAALASFNRGDGQVVTETLMGMPDEAAQRQLARRVPSGCLTFRTRVGTQSAEHRVSEFPGGTIGRGSRTVGVSTISGTSHTRAWYVVLRGRHCVATVSLFGPNATREEVEQLARQAYDRSEHYLP</sequence>
<comment type="caution">
    <text evidence="1">The sequence shown here is derived from an EMBL/GenBank/DDBJ whole genome shotgun (WGS) entry which is preliminary data.</text>
</comment>
<accession>A0A3M2LZM0</accession>
<keyword evidence="2" id="KW-1185">Reference proteome</keyword>
<evidence type="ECO:0008006" key="3">
    <source>
        <dbReference type="Google" id="ProtNLM"/>
    </source>
</evidence>
<gene>
    <name evidence="1" type="ORF">EBO15_21295</name>
</gene>
<evidence type="ECO:0000313" key="2">
    <source>
        <dbReference type="Proteomes" id="UP000282674"/>
    </source>
</evidence>
<proteinExistence type="predicted"/>
<protein>
    <recommendedName>
        <fullName evidence="3">Sensor domain-containing protein</fullName>
    </recommendedName>
</protein>
<organism evidence="1 2">
    <name type="scientific">Actinomadura harenae</name>
    <dbReference type="NCBI Taxonomy" id="2483351"/>
    <lineage>
        <taxon>Bacteria</taxon>
        <taxon>Bacillati</taxon>
        <taxon>Actinomycetota</taxon>
        <taxon>Actinomycetes</taxon>
        <taxon>Streptosporangiales</taxon>
        <taxon>Thermomonosporaceae</taxon>
        <taxon>Actinomadura</taxon>
    </lineage>
</organism>
<dbReference type="Proteomes" id="UP000282674">
    <property type="component" value="Unassembled WGS sequence"/>
</dbReference>
<dbReference type="EMBL" id="RFFG01000037">
    <property type="protein sequence ID" value="RMI42023.1"/>
    <property type="molecule type" value="Genomic_DNA"/>
</dbReference>